<reference evidence="1 2" key="1">
    <citation type="submission" date="2019-02" db="EMBL/GenBank/DDBJ databases">
        <title>Deep-cultivation of Planctomycetes and their phenomic and genomic characterization uncovers novel biology.</title>
        <authorList>
            <person name="Wiegand S."/>
            <person name="Jogler M."/>
            <person name="Boedeker C."/>
            <person name="Pinto D."/>
            <person name="Vollmers J."/>
            <person name="Rivas-Marin E."/>
            <person name="Kohn T."/>
            <person name="Peeters S.H."/>
            <person name="Heuer A."/>
            <person name="Rast P."/>
            <person name="Oberbeckmann S."/>
            <person name="Bunk B."/>
            <person name="Jeske O."/>
            <person name="Meyerdierks A."/>
            <person name="Storesund J.E."/>
            <person name="Kallscheuer N."/>
            <person name="Luecker S."/>
            <person name="Lage O.M."/>
            <person name="Pohl T."/>
            <person name="Merkel B.J."/>
            <person name="Hornburger P."/>
            <person name="Mueller R.-W."/>
            <person name="Bruemmer F."/>
            <person name="Labrenz M."/>
            <person name="Spormann A.M."/>
            <person name="Op den Camp H."/>
            <person name="Overmann J."/>
            <person name="Amann R."/>
            <person name="Jetten M.S.M."/>
            <person name="Mascher T."/>
            <person name="Medema M.H."/>
            <person name="Devos D.P."/>
            <person name="Kaster A.-K."/>
            <person name="Ovreas L."/>
            <person name="Rohde M."/>
            <person name="Galperin M.Y."/>
            <person name="Jogler C."/>
        </authorList>
    </citation>
    <scope>NUCLEOTIDE SEQUENCE [LARGE SCALE GENOMIC DNA]</scope>
    <source>
        <strain evidence="1 2">Mal48</strain>
    </source>
</reference>
<keyword evidence="2" id="KW-1185">Reference proteome</keyword>
<dbReference type="InterPro" id="IPR036107">
    <property type="entry name" value="CsrA_sf"/>
</dbReference>
<accession>A0A517QN35</accession>
<dbReference type="GO" id="GO:0006109">
    <property type="term" value="P:regulation of carbohydrate metabolic process"/>
    <property type="evidence" value="ECO:0007669"/>
    <property type="project" value="InterPro"/>
</dbReference>
<gene>
    <name evidence="1" type="ORF">Mal48_22930</name>
</gene>
<dbReference type="EMBL" id="CP036267">
    <property type="protein sequence ID" value="QDT33041.1"/>
    <property type="molecule type" value="Genomic_DNA"/>
</dbReference>
<dbReference type="AlphaFoldDB" id="A0A517QN35"/>
<sequence>MEEAHISEPPFVFSMLILTRVVGQSMLIEDVHLRLEYADDRSIIFSLEKLSGGRETKVRIQRHQIVDVCYNVKLQLISVEGQSAKLGLEHPPSVSIQRFEDESPQN</sequence>
<dbReference type="GO" id="GO:0006402">
    <property type="term" value="P:mRNA catabolic process"/>
    <property type="evidence" value="ECO:0007669"/>
    <property type="project" value="InterPro"/>
</dbReference>
<dbReference type="Gene3D" id="2.60.40.4380">
    <property type="entry name" value="Translational regulator CsrA"/>
    <property type="match status" value="1"/>
</dbReference>
<name>A0A517QN35_9PLAN</name>
<dbReference type="Proteomes" id="UP000315724">
    <property type="component" value="Chromosome"/>
</dbReference>
<dbReference type="GO" id="GO:0003723">
    <property type="term" value="F:RNA binding"/>
    <property type="evidence" value="ECO:0007669"/>
    <property type="project" value="InterPro"/>
</dbReference>
<evidence type="ECO:0000313" key="2">
    <source>
        <dbReference type="Proteomes" id="UP000315724"/>
    </source>
</evidence>
<proteinExistence type="predicted"/>
<evidence type="ECO:0000313" key="1">
    <source>
        <dbReference type="EMBL" id="QDT33041.1"/>
    </source>
</evidence>
<dbReference type="KEGG" id="tpol:Mal48_22930"/>
<protein>
    <submittedName>
        <fullName evidence="1">Carbon storage regulator</fullName>
    </submittedName>
</protein>
<organism evidence="1 2">
    <name type="scientific">Thalassoglobus polymorphus</name>
    <dbReference type="NCBI Taxonomy" id="2527994"/>
    <lineage>
        <taxon>Bacteria</taxon>
        <taxon>Pseudomonadati</taxon>
        <taxon>Planctomycetota</taxon>
        <taxon>Planctomycetia</taxon>
        <taxon>Planctomycetales</taxon>
        <taxon>Planctomycetaceae</taxon>
        <taxon>Thalassoglobus</taxon>
    </lineage>
</organism>